<evidence type="ECO:0000256" key="1">
    <source>
        <dbReference type="ARBA" id="ARBA00022741"/>
    </source>
</evidence>
<dbReference type="PANTHER" id="PTHR48103:SF2">
    <property type="entry name" value="MIDASIN"/>
    <property type="match status" value="1"/>
</dbReference>
<proteinExistence type="predicted"/>
<dbReference type="CDD" id="cd00009">
    <property type="entry name" value="AAA"/>
    <property type="match status" value="1"/>
</dbReference>
<dbReference type="EMBL" id="SNRW01000943">
    <property type="protein sequence ID" value="KAA6398498.1"/>
    <property type="molecule type" value="Genomic_DNA"/>
</dbReference>
<dbReference type="GO" id="GO:0000027">
    <property type="term" value="P:ribosomal large subunit assembly"/>
    <property type="evidence" value="ECO:0007669"/>
    <property type="project" value="TreeGrafter"/>
</dbReference>
<keyword evidence="2" id="KW-0067">ATP-binding</keyword>
<feature type="domain" description="AAA+ ATPase" evidence="3">
    <location>
        <begin position="953"/>
        <end position="1106"/>
    </location>
</feature>
<feature type="domain" description="AAA+ ATPase" evidence="3">
    <location>
        <begin position="350"/>
        <end position="501"/>
    </location>
</feature>
<comment type="caution">
    <text evidence="4">The sequence shown here is derived from an EMBL/GenBank/DDBJ whole genome shotgun (WGS) entry which is preliminary data.</text>
</comment>
<sequence>MPINLSLDRADEKFAIIRVEIIVDYPANLDISTLSVVDPNNPSTNGFKFIEIDSEQLNQITQNNRNSTISHKSTTEQKTAVAVPAFCVLDGDQICYYSVHHSTLGWKHGIKPRLHKNVNDDDKNDGIITFKVKLTTETGIIRSNDYIQFEQKDSLTPSFYAALESIQPSVPESALHGSFELIKRLNENSLINLILNHPGTTVFRYSLDILSTRDMTIAKLASKFKEKQYSLENPLLKSAVFALSYFKNIIEQKMNKNILDEPIIVNQQLGDGQTKGFLCDKKDLFTTNVISETLFEDTAKWIESIQNKKQHLIYADQLLQDKRIFEKIPRFIDTKNAKERLDLVTYALRSTVPLLIQGPTSASKSLTAQIASVGLYNEFPLIYALSEQTEVGDLLGRKMLRRKGTSMLSYVPGVLAEAYGKGRVLLLDEFDLCPPKVLSSILSSLDGNTIEIEGKQIVRHQNFRVIATLNGETDGFTSQQRNILPSEILARFHTISFPEMNREECNEIFNKLLKKSKLKIEDKSKEIGDIHIAVSNYYTANERIDKSRGMTAITLRNFSFALDLMVLGNIQPRDACSVVYLAQIPTVDRVRFDHYLDAIGKVNNFQQLRNEISMAASQQHIHPHPQFIDAAFNAIVGAQSGLHVLLEGPSGCGLSTLAKFIAWFCTKEIAKESKLHQEIPSVQLGPESTVEDIIGSFKPQAISGNETDMTKLVQWQNGPLLIAGEIGMPVILDRIDEAKAQVIERINPVLEKNSQREKIKFLVPEKGEAVEQEIKQGFVVISTLTINENRQTPAISLALRNRFVTVAVESPKLQEQQRAQIAKDIISKNTKKMQTIKNDGLPTDITPKIPDDNDISHLAEAISRSLPDTTTIRDISLLVHTVCFTFGIVKKLTTEEQIELCKFQPKSLASEAAETFVQRTLKIPTSRQRFFYEGDKNSPMWQVISALSIASISGQPVFLKGEPGCGKTEAIRHFSINRKFHPRNPVFSVSCSSETTAEQFIGSLVFEKNGFRFVEGPLVQAARQGFVFLADEFNLLTPAVMISLIPFLSARPGDTFIHPDIRDPITVSSGFLFVATGNEESEKGRVKLPEFVKSNFQHINVQNPSPEQLDGLIESIMNVDYSTIDKSILQPSQLRNFMDELKETLHIK</sequence>
<dbReference type="Gene3D" id="3.40.50.300">
    <property type="entry name" value="P-loop containing nucleotide triphosphate hydrolases"/>
    <property type="match status" value="3"/>
</dbReference>
<evidence type="ECO:0000313" key="4">
    <source>
        <dbReference type="EMBL" id="KAA6398498.1"/>
    </source>
</evidence>
<gene>
    <name evidence="4" type="ORF">EZS28_005977</name>
</gene>
<keyword evidence="1" id="KW-0547">Nucleotide-binding</keyword>
<dbReference type="GO" id="GO:0000055">
    <property type="term" value="P:ribosomal large subunit export from nucleus"/>
    <property type="evidence" value="ECO:0007669"/>
    <property type="project" value="TreeGrafter"/>
</dbReference>
<protein>
    <submittedName>
        <fullName evidence="4">Putative dynein heavy chain</fullName>
    </submittedName>
</protein>
<organism evidence="4 5">
    <name type="scientific">Streblomastix strix</name>
    <dbReference type="NCBI Taxonomy" id="222440"/>
    <lineage>
        <taxon>Eukaryota</taxon>
        <taxon>Metamonada</taxon>
        <taxon>Preaxostyla</taxon>
        <taxon>Oxymonadida</taxon>
        <taxon>Streblomastigidae</taxon>
        <taxon>Streblomastix</taxon>
    </lineage>
</organism>
<evidence type="ECO:0000313" key="5">
    <source>
        <dbReference type="Proteomes" id="UP000324800"/>
    </source>
</evidence>
<name>A0A5J4WU54_9EUKA</name>
<dbReference type="GO" id="GO:0005524">
    <property type="term" value="F:ATP binding"/>
    <property type="evidence" value="ECO:0007669"/>
    <property type="project" value="UniProtKB-KW"/>
</dbReference>
<dbReference type="InterPro" id="IPR003593">
    <property type="entry name" value="AAA+_ATPase"/>
</dbReference>
<accession>A0A5J4WU54</accession>
<dbReference type="SMART" id="SM00382">
    <property type="entry name" value="AAA"/>
    <property type="match status" value="3"/>
</dbReference>
<dbReference type="InterPro" id="IPR027417">
    <property type="entry name" value="P-loop_NTPase"/>
</dbReference>
<dbReference type="Proteomes" id="UP000324800">
    <property type="component" value="Unassembled WGS sequence"/>
</dbReference>
<evidence type="ECO:0000256" key="2">
    <source>
        <dbReference type="ARBA" id="ARBA00022840"/>
    </source>
</evidence>
<feature type="domain" description="AAA+ ATPase" evidence="3">
    <location>
        <begin position="640"/>
        <end position="813"/>
    </location>
</feature>
<evidence type="ECO:0000259" key="3">
    <source>
        <dbReference type="SMART" id="SM00382"/>
    </source>
</evidence>
<dbReference type="GO" id="GO:0016887">
    <property type="term" value="F:ATP hydrolysis activity"/>
    <property type="evidence" value="ECO:0007669"/>
    <property type="project" value="InterPro"/>
</dbReference>
<dbReference type="SUPFAM" id="SSF52540">
    <property type="entry name" value="P-loop containing nucleoside triphosphate hydrolases"/>
    <property type="match status" value="3"/>
</dbReference>
<dbReference type="Pfam" id="PF07728">
    <property type="entry name" value="AAA_5"/>
    <property type="match status" value="3"/>
</dbReference>
<reference evidence="4 5" key="1">
    <citation type="submission" date="2019-03" db="EMBL/GenBank/DDBJ databases">
        <title>Single cell metagenomics reveals metabolic interactions within the superorganism composed of flagellate Streblomastix strix and complex community of Bacteroidetes bacteria on its surface.</title>
        <authorList>
            <person name="Treitli S.C."/>
            <person name="Kolisko M."/>
            <person name="Husnik F."/>
            <person name="Keeling P."/>
            <person name="Hampl V."/>
        </authorList>
    </citation>
    <scope>NUCLEOTIDE SEQUENCE [LARGE SCALE GENOMIC DNA]</scope>
    <source>
        <strain evidence="4">ST1C</strain>
    </source>
</reference>
<dbReference type="AlphaFoldDB" id="A0A5J4WU54"/>
<dbReference type="OrthoDB" id="422220at2759"/>
<dbReference type="GO" id="GO:0005634">
    <property type="term" value="C:nucleus"/>
    <property type="evidence" value="ECO:0007669"/>
    <property type="project" value="TreeGrafter"/>
</dbReference>
<dbReference type="InterPro" id="IPR011704">
    <property type="entry name" value="ATPase_dyneun-rel_AAA"/>
</dbReference>
<dbReference type="PANTHER" id="PTHR48103">
    <property type="entry name" value="MIDASIN-RELATED"/>
    <property type="match status" value="1"/>
</dbReference>
<dbReference type="GO" id="GO:0030687">
    <property type="term" value="C:preribosome, large subunit precursor"/>
    <property type="evidence" value="ECO:0007669"/>
    <property type="project" value="TreeGrafter"/>
</dbReference>